<gene>
    <name evidence="3" type="ORF">K503DRAFT_676648</name>
</gene>
<protein>
    <recommendedName>
        <fullName evidence="2">DUF6535 domain-containing protein</fullName>
    </recommendedName>
</protein>
<sequence>QDPISKLWATYKKVSGEYDADMLERCNDDMDIVLIFAALFSAVNTAFITSMQPSPVDTTNALLIQLVQAYVPSTAQNTTLPSYGYSSTGVWTEALAYGSLGFSLLAAFGAVLGKQW</sequence>
<keyword evidence="1" id="KW-0812">Transmembrane</keyword>
<feature type="transmembrane region" description="Helical" evidence="1">
    <location>
        <begin position="94"/>
        <end position="113"/>
    </location>
</feature>
<dbReference type="AlphaFoldDB" id="A0A1B7MIW5"/>
<dbReference type="InterPro" id="IPR045338">
    <property type="entry name" value="DUF6535"/>
</dbReference>
<dbReference type="InParanoid" id="A0A1B7MIW5"/>
<dbReference type="EMBL" id="KV448981">
    <property type="protein sequence ID" value="OAX32536.1"/>
    <property type="molecule type" value="Genomic_DNA"/>
</dbReference>
<keyword evidence="1" id="KW-1133">Transmembrane helix</keyword>
<name>A0A1B7MIW5_9AGAM</name>
<proteinExistence type="predicted"/>
<feature type="transmembrane region" description="Helical" evidence="1">
    <location>
        <begin position="32"/>
        <end position="51"/>
    </location>
</feature>
<organism evidence="3 4">
    <name type="scientific">Rhizopogon vinicolor AM-OR11-026</name>
    <dbReference type="NCBI Taxonomy" id="1314800"/>
    <lineage>
        <taxon>Eukaryota</taxon>
        <taxon>Fungi</taxon>
        <taxon>Dikarya</taxon>
        <taxon>Basidiomycota</taxon>
        <taxon>Agaricomycotina</taxon>
        <taxon>Agaricomycetes</taxon>
        <taxon>Agaricomycetidae</taxon>
        <taxon>Boletales</taxon>
        <taxon>Suillineae</taxon>
        <taxon>Rhizopogonaceae</taxon>
        <taxon>Rhizopogon</taxon>
    </lineage>
</organism>
<keyword evidence="4" id="KW-1185">Reference proteome</keyword>
<feature type="non-terminal residue" evidence="3">
    <location>
        <position position="116"/>
    </location>
</feature>
<feature type="domain" description="DUF6535" evidence="2">
    <location>
        <begin position="8"/>
        <end position="116"/>
    </location>
</feature>
<dbReference type="Proteomes" id="UP000092154">
    <property type="component" value="Unassembled WGS sequence"/>
</dbReference>
<evidence type="ECO:0000259" key="2">
    <source>
        <dbReference type="Pfam" id="PF20153"/>
    </source>
</evidence>
<reference evidence="3 4" key="1">
    <citation type="submission" date="2016-06" db="EMBL/GenBank/DDBJ databases">
        <title>Comparative genomics of the ectomycorrhizal sister species Rhizopogon vinicolor and Rhizopogon vesiculosus (Basidiomycota: Boletales) reveals a divergence of the mating type B locus.</title>
        <authorList>
            <consortium name="DOE Joint Genome Institute"/>
            <person name="Mujic A.B."/>
            <person name="Kuo A."/>
            <person name="Tritt A."/>
            <person name="Lipzen A."/>
            <person name="Chen C."/>
            <person name="Johnson J."/>
            <person name="Sharma A."/>
            <person name="Barry K."/>
            <person name="Grigoriev I.V."/>
            <person name="Spatafora J.W."/>
        </authorList>
    </citation>
    <scope>NUCLEOTIDE SEQUENCE [LARGE SCALE GENOMIC DNA]</scope>
    <source>
        <strain evidence="3 4">AM-OR11-026</strain>
    </source>
</reference>
<dbReference type="OrthoDB" id="3219854at2759"/>
<evidence type="ECO:0000313" key="3">
    <source>
        <dbReference type="EMBL" id="OAX32536.1"/>
    </source>
</evidence>
<keyword evidence="1" id="KW-0472">Membrane</keyword>
<accession>A0A1B7MIW5</accession>
<evidence type="ECO:0000313" key="4">
    <source>
        <dbReference type="Proteomes" id="UP000092154"/>
    </source>
</evidence>
<evidence type="ECO:0000256" key="1">
    <source>
        <dbReference type="SAM" id="Phobius"/>
    </source>
</evidence>
<feature type="non-terminal residue" evidence="3">
    <location>
        <position position="1"/>
    </location>
</feature>
<dbReference type="Pfam" id="PF20153">
    <property type="entry name" value="DUF6535"/>
    <property type="match status" value="1"/>
</dbReference>